<reference evidence="1" key="1">
    <citation type="submission" date="2013-08" db="EMBL/GenBank/DDBJ databases">
        <authorList>
            <person name="Mendez C."/>
            <person name="Richter M."/>
            <person name="Ferrer M."/>
            <person name="Sanchez J."/>
        </authorList>
    </citation>
    <scope>NUCLEOTIDE SEQUENCE</scope>
</reference>
<protein>
    <submittedName>
        <fullName evidence="1">HhH-GPD family protein</fullName>
    </submittedName>
</protein>
<sequence>MKGHVLIYEKLLGRFGDLYWWPAETRDEILIGSILTQNTSWKNVEKAIAQLKADNLISLERIAEAKEED</sequence>
<dbReference type="EMBL" id="AUZY01012703">
    <property type="protein sequence ID" value="EQD28271.1"/>
    <property type="molecule type" value="Genomic_DNA"/>
</dbReference>
<dbReference type="Gene3D" id="1.10.340.30">
    <property type="entry name" value="Hypothetical protein, domain 2"/>
    <property type="match status" value="1"/>
</dbReference>
<dbReference type="AlphaFoldDB" id="T0XZI6"/>
<reference evidence="1" key="2">
    <citation type="journal article" date="2014" name="ISME J.">
        <title>Microbial stratification in low pH oxic and suboxic macroscopic growths along an acid mine drainage.</title>
        <authorList>
            <person name="Mendez-Garcia C."/>
            <person name="Mesa V."/>
            <person name="Sprenger R.R."/>
            <person name="Richter M."/>
            <person name="Diez M.S."/>
            <person name="Solano J."/>
            <person name="Bargiela R."/>
            <person name="Golyshina O.V."/>
            <person name="Manteca A."/>
            <person name="Ramos J.L."/>
            <person name="Gallego J.R."/>
            <person name="Llorente I."/>
            <person name="Martins Dos Santos V.A."/>
            <person name="Jensen O.N."/>
            <person name="Pelaez A.I."/>
            <person name="Sanchez J."/>
            <person name="Ferrer M."/>
        </authorList>
    </citation>
    <scope>NUCLEOTIDE SEQUENCE</scope>
</reference>
<proteinExistence type="predicted"/>
<dbReference type="GO" id="GO:0006281">
    <property type="term" value="P:DNA repair"/>
    <property type="evidence" value="ECO:0007669"/>
    <property type="project" value="InterPro"/>
</dbReference>
<feature type="non-terminal residue" evidence="1">
    <location>
        <position position="69"/>
    </location>
</feature>
<evidence type="ECO:0000313" key="1">
    <source>
        <dbReference type="EMBL" id="EQD28271.1"/>
    </source>
</evidence>
<accession>T0XZI6</accession>
<organism evidence="1">
    <name type="scientific">mine drainage metagenome</name>
    <dbReference type="NCBI Taxonomy" id="410659"/>
    <lineage>
        <taxon>unclassified sequences</taxon>
        <taxon>metagenomes</taxon>
        <taxon>ecological metagenomes</taxon>
    </lineage>
</organism>
<gene>
    <name evidence="1" type="ORF">B1B_18930</name>
</gene>
<name>T0XZI6_9ZZZZ</name>
<dbReference type="InterPro" id="IPR011257">
    <property type="entry name" value="DNA_glycosylase"/>
</dbReference>
<dbReference type="SUPFAM" id="SSF48150">
    <property type="entry name" value="DNA-glycosylase"/>
    <property type="match status" value="1"/>
</dbReference>
<comment type="caution">
    <text evidence="1">The sequence shown here is derived from an EMBL/GenBank/DDBJ whole genome shotgun (WGS) entry which is preliminary data.</text>
</comment>
<dbReference type="GO" id="GO:0003824">
    <property type="term" value="F:catalytic activity"/>
    <property type="evidence" value="ECO:0007669"/>
    <property type="project" value="InterPro"/>
</dbReference>